<feature type="domain" description="Late embryogenesis abundant protein LEA-2 subgroup" evidence="6">
    <location>
        <begin position="93"/>
        <end position="145"/>
    </location>
</feature>
<dbReference type="GO" id="GO:0005886">
    <property type="term" value="C:plasma membrane"/>
    <property type="evidence" value="ECO:0007669"/>
    <property type="project" value="TreeGrafter"/>
</dbReference>
<dbReference type="AlphaFoldDB" id="A0A2P5EC74"/>
<evidence type="ECO:0000259" key="6">
    <source>
        <dbReference type="Pfam" id="PF03168"/>
    </source>
</evidence>
<reference evidence="8" key="1">
    <citation type="submission" date="2016-06" db="EMBL/GenBank/DDBJ databases">
        <title>Parallel loss of symbiosis genes in relatives of nitrogen-fixing non-legume Parasponia.</title>
        <authorList>
            <person name="Van Velzen R."/>
            <person name="Holmer R."/>
            <person name="Bu F."/>
            <person name="Rutten L."/>
            <person name="Van Zeijl A."/>
            <person name="Liu W."/>
            <person name="Santuari L."/>
            <person name="Cao Q."/>
            <person name="Sharma T."/>
            <person name="Shen D."/>
            <person name="Roswanjaya Y."/>
            <person name="Wardhani T."/>
            <person name="Kalhor M.S."/>
            <person name="Jansen J."/>
            <person name="Van den Hoogen J."/>
            <person name="Gungor B."/>
            <person name="Hartog M."/>
            <person name="Hontelez J."/>
            <person name="Verver J."/>
            <person name="Yang W.-C."/>
            <person name="Schijlen E."/>
            <person name="Repin R."/>
            <person name="Schilthuizen M."/>
            <person name="Schranz E."/>
            <person name="Heidstra R."/>
            <person name="Miyata K."/>
            <person name="Fedorova E."/>
            <person name="Kohlen W."/>
            <person name="Bisseling T."/>
            <person name="Smit S."/>
            <person name="Geurts R."/>
        </authorList>
    </citation>
    <scope>NUCLEOTIDE SEQUENCE [LARGE SCALE GENOMIC DNA]</scope>
    <source>
        <strain evidence="8">cv. RG33-2</strain>
    </source>
</reference>
<comment type="subcellular location">
    <subcellularLocation>
        <location evidence="1">Membrane</location>
        <topology evidence="1">Single-pass membrane protein</topology>
    </subcellularLocation>
</comment>
<dbReference type="GO" id="GO:0009506">
    <property type="term" value="C:plasmodesma"/>
    <property type="evidence" value="ECO:0007669"/>
    <property type="project" value="TreeGrafter"/>
</dbReference>
<keyword evidence="8" id="KW-1185">Reference proteome</keyword>
<keyword evidence="4 5" id="KW-0472">Membrane</keyword>
<name>A0A2P5EC74_TREOI</name>
<evidence type="ECO:0000256" key="4">
    <source>
        <dbReference type="ARBA" id="ARBA00023136"/>
    </source>
</evidence>
<evidence type="ECO:0000256" key="3">
    <source>
        <dbReference type="ARBA" id="ARBA00022989"/>
    </source>
</evidence>
<protein>
    <submittedName>
        <fullName evidence="7">Late embryogenesis abundant protein</fullName>
    </submittedName>
</protein>
<keyword evidence="3 5" id="KW-1133">Transmembrane helix</keyword>
<organism evidence="7 8">
    <name type="scientific">Trema orientale</name>
    <name type="common">Charcoal tree</name>
    <name type="synonym">Celtis orientalis</name>
    <dbReference type="NCBI Taxonomy" id="63057"/>
    <lineage>
        <taxon>Eukaryota</taxon>
        <taxon>Viridiplantae</taxon>
        <taxon>Streptophyta</taxon>
        <taxon>Embryophyta</taxon>
        <taxon>Tracheophyta</taxon>
        <taxon>Spermatophyta</taxon>
        <taxon>Magnoliopsida</taxon>
        <taxon>eudicotyledons</taxon>
        <taxon>Gunneridae</taxon>
        <taxon>Pentapetalae</taxon>
        <taxon>rosids</taxon>
        <taxon>fabids</taxon>
        <taxon>Rosales</taxon>
        <taxon>Cannabaceae</taxon>
        <taxon>Trema</taxon>
    </lineage>
</organism>
<evidence type="ECO:0000256" key="1">
    <source>
        <dbReference type="ARBA" id="ARBA00004167"/>
    </source>
</evidence>
<dbReference type="PANTHER" id="PTHR31415">
    <property type="entry name" value="OS05G0367900 PROTEIN"/>
    <property type="match status" value="1"/>
</dbReference>
<feature type="transmembrane region" description="Helical" evidence="5">
    <location>
        <begin position="29"/>
        <end position="50"/>
    </location>
</feature>
<keyword evidence="2 5" id="KW-0812">Transmembrane</keyword>
<evidence type="ECO:0000256" key="5">
    <source>
        <dbReference type="SAM" id="Phobius"/>
    </source>
</evidence>
<dbReference type="PANTHER" id="PTHR31415:SF174">
    <property type="entry name" value="NDR1_HIN1-LIKE PROTEIN 10"/>
    <property type="match status" value="1"/>
</dbReference>
<proteinExistence type="predicted"/>
<evidence type="ECO:0000313" key="7">
    <source>
        <dbReference type="EMBL" id="PON83114.1"/>
    </source>
</evidence>
<dbReference type="Pfam" id="PF03168">
    <property type="entry name" value="LEA_2"/>
    <property type="match status" value="1"/>
</dbReference>
<dbReference type="InterPro" id="IPR004864">
    <property type="entry name" value="LEA_2"/>
</dbReference>
<dbReference type="STRING" id="63057.A0A2P5EC74"/>
<dbReference type="Proteomes" id="UP000237000">
    <property type="component" value="Unassembled WGS sequence"/>
</dbReference>
<dbReference type="OrthoDB" id="695142at2759"/>
<sequence length="226" mass="25757">MAKIHPETTRGPQLPPLRLLRGRSVTCGILFQVCCFVCAAVFALFVILFLGIESASRREIEVSVTDASLNNFTLLPMTDDTAFWIAYDMSFNITLENPNTRIGVYYDLLDAYAYYAFRSFSAVSLEPFYQGHKTTKTLQVAFEGHSTMWDEYHPDFRTLYGEETRDGVYSIMVVLSLSVRTKYCNIKYRQDPPLVNCYLRVPSRSMEGKSHDATFEATPCDTLVIK</sequence>
<dbReference type="EMBL" id="JXTC01000183">
    <property type="protein sequence ID" value="PON83114.1"/>
    <property type="molecule type" value="Genomic_DNA"/>
</dbReference>
<comment type="caution">
    <text evidence="7">The sequence shown here is derived from an EMBL/GenBank/DDBJ whole genome shotgun (WGS) entry which is preliminary data.</text>
</comment>
<accession>A0A2P5EC74</accession>
<gene>
    <name evidence="7" type="ORF">TorRG33x02_210880</name>
</gene>
<dbReference type="GO" id="GO:0098542">
    <property type="term" value="P:defense response to other organism"/>
    <property type="evidence" value="ECO:0007669"/>
    <property type="project" value="InterPro"/>
</dbReference>
<dbReference type="InterPro" id="IPR044839">
    <property type="entry name" value="NDR1-like"/>
</dbReference>
<dbReference type="InParanoid" id="A0A2P5EC74"/>
<evidence type="ECO:0000313" key="8">
    <source>
        <dbReference type="Proteomes" id="UP000237000"/>
    </source>
</evidence>
<evidence type="ECO:0000256" key="2">
    <source>
        <dbReference type="ARBA" id="ARBA00022692"/>
    </source>
</evidence>